<feature type="coiled-coil region" evidence="6">
    <location>
        <begin position="226"/>
        <end position="253"/>
    </location>
</feature>
<evidence type="ECO:0000313" key="10">
    <source>
        <dbReference type="Proteomes" id="UP000229498"/>
    </source>
</evidence>
<evidence type="ECO:0000313" key="9">
    <source>
        <dbReference type="EMBL" id="PJK29710.1"/>
    </source>
</evidence>
<dbReference type="EMBL" id="PHIG01000032">
    <property type="protein sequence ID" value="PJK29710.1"/>
    <property type="molecule type" value="Genomic_DNA"/>
</dbReference>
<evidence type="ECO:0000256" key="5">
    <source>
        <dbReference type="ARBA" id="ARBA00023136"/>
    </source>
</evidence>
<keyword evidence="6" id="KW-0175">Coiled coil</keyword>
<feature type="transmembrane region" description="Helical" evidence="7">
    <location>
        <begin position="256"/>
        <end position="280"/>
    </location>
</feature>
<dbReference type="InterPro" id="IPR018076">
    <property type="entry name" value="T2SS_GspF_dom"/>
</dbReference>
<feature type="transmembrane region" description="Helical" evidence="7">
    <location>
        <begin position="111"/>
        <end position="133"/>
    </location>
</feature>
<reference evidence="9 10" key="1">
    <citation type="submission" date="2017-11" db="EMBL/GenBank/DDBJ databases">
        <title>Draft genome sequence of Rhizobiales bacterium SY3-13.</title>
        <authorList>
            <person name="Sun C."/>
        </authorList>
    </citation>
    <scope>NUCLEOTIDE SEQUENCE [LARGE SCALE GENOMIC DNA]</scope>
    <source>
        <strain evidence="9 10">SY3-13</strain>
    </source>
</reference>
<accession>A0A2M9G1Z0</accession>
<dbReference type="InterPro" id="IPR042094">
    <property type="entry name" value="T2SS_GspF_sf"/>
</dbReference>
<evidence type="ECO:0000256" key="3">
    <source>
        <dbReference type="ARBA" id="ARBA00022692"/>
    </source>
</evidence>
<dbReference type="RefSeq" id="WP_109793735.1">
    <property type="nucleotide sequence ID" value="NZ_PHIG01000032.1"/>
</dbReference>
<evidence type="ECO:0000256" key="6">
    <source>
        <dbReference type="SAM" id="Coils"/>
    </source>
</evidence>
<keyword evidence="4 7" id="KW-1133">Transmembrane helix</keyword>
<evidence type="ECO:0000256" key="7">
    <source>
        <dbReference type="SAM" id="Phobius"/>
    </source>
</evidence>
<evidence type="ECO:0000259" key="8">
    <source>
        <dbReference type="Pfam" id="PF00482"/>
    </source>
</evidence>
<feature type="transmembrane region" description="Helical" evidence="7">
    <location>
        <begin position="87"/>
        <end position="105"/>
    </location>
</feature>
<evidence type="ECO:0000256" key="2">
    <source>
        <dbReference type="ARBA" id="ARBA00022475"/>
    </source>
</evidence>
<sequence length="315" mass="33018">MTAEQAPLLLGAAALGLAALLALAAIIAADPRRPIRARARKLMARDGGGEKAVAAVRAIHLARRGPRHGAIDLMLVRAGLRQPPLRLALQLGGSVLVAAALLMLATPMPPLLAGAFAASGGVLLAFAALKVLAARRRTAFLDKFPDAIGLMVRGLRAGLPLGQCLKSAAAENRGVLGEAFGAIVDQMLLGRALETALARADARIGIQEFSFFAMSLTIQARTGGNLADTLENLAETLRKRRQLKLKIKALSGEARASALIIGGLPFVVGGMLMLVSPGYVDALFGDPRGQKLVTLALVSMLFGFIVMARMIRFRT</sequence>
<keyword evidence="5 7" id="KW-0472">Membrane</keyword>
<feature type="transmembrane region" description="Helical" evidence="7">
    <location>
        <begin position="292"/>
        <end position="311"/>
    </location>
</feature>
<dbReference type="Proteomes" id="UP000229498">
    <property type="component" value="Unassembled WGS sequence"/>
</dbReference>
<dbReference type="Gene3D" id="1.20.81.30">
    <property type="entry name" value="Type II secretion system (T2SS), domain F"/>
    <property type="match status" value="1"/>
</dbReference>
<protein>
    <submittedName>
        <fullName evidence="9">Pilus assembly protein TadB</fullName>
    </submittedName>
</protein>
<dbReference type="OrthoDB" id="9803381at2"/>
<dbReference type="GO" id="GO:0005886">
    <property type="term" value="C:plasma membrane"/>
    <property type="evidence" value="ECO:0007669"/>
    <property type="project" value="UniProtKB-SubCell"/>
</dbReference>
<keyword evidence="2" id="KW-1003">Cell membrane</keyword>
<comment type="caution">
    <text evidence="9">The sequence shown here is derived from an EMBL/GenBank/DDBJ whole genome shotgun (WGS) entry which is preliminary data.</text>
</comment>
<dbReference type="Pfam" id="PF00482">
    <property type="entry name" value="T2SSF"/>
    <property type="match status" value="1"/>
</dbReference>
<proteinExistence type="predicted"/>
<dbReference type="PANTHER" id="PTHR35007">
    <property type="entry name" value="INTEGRAL MEMBRANE PROTEIN-RELATED"/>
    <property type="match status" value="1"/>
</dbReference>
<organism evidence="9 10">
    <name type="scientific">Minwuia thermotolerans</name>
    <dbReference type="NCBI Taxonomy" id="2056226"/>
    <lineage>
        <taxon>Bacteria</taxon>
        <taxon>Pseudomonadati</taxon>
        <taxon>Pseudomonadota</taxon>
        <taxon>Alphaproteobacteria</taxon>
        <taxon>Minwuiales</taxon>
        <taxon>Minwuiaceae</taxon>
        <taxon>Minwuia</taxon>
    </lineage>
</organism>
<feature type="domain" description="Type II secretion system protein GspF" evidence="8">
    <location>
        <begin position="149"/>
        <end position="273"/>
    </location>
</feature>
<keyword evidence="10" id="KW-1185">Reference proteome</keyword>
<keyword evidence="3 7" id="KW-0812">Transmembrane</keyword>
<evidence type="ECO:0000256" key="4">
    <source>
        <dbReference type="ARBA" id="ARBA00022989"/>
    </source>
</evidence>
<feature type="transmembrane region" description="Helical" evidence="7">
    <location>
        <begin position="6"/>
        <end position="29"/>
    </location>
</feature>
<name>A0A2M9G1Z0_9PROT</name>
<gene>
    <name evidence="9" type="ORF">CVT23_11765</name>
</gene>
<evidence type="ECO:0000256" key="1">
    <source>
        <dbReference type="ARBA" id="ARBA00004651"/>
    </source>
</evidence>
<dbReference type="PANTHER" id="PTHR35007:SF1">
    <property type="entry name" value="PILUS ASSEMBLY PROTEIN"/>
    <property type="match status" value="1"/>
</dbReference>
<comment type="subcellular location">
    <subcellularLocation>
        <location evidence="1">Cell membrane</location>
        <topology evidence="1">Multi-pass membrane protein</topology>
    </subcellularLocation>
</comment>
<dbReference type="AlphaFoldDB" id="A0A2M9G1Z0"/>